<keyword evidence="1" id="KW-0812">Transmembrane</keyword>
<dbReference type="InterPro" id="IPR004891">
    <property type="entry name" value="Mercury-R_MerC"/>
</dbReference>
<evidence type="ECO:0008006" key="4">
    <source>
        <dbReference type="Google" id="ProtNLM"/>
    </source>
</evidence>
<proteinExistence type="predicted"/>
<dbReference type="AlphaFoldDB" id="A0A091BW90"/>
<dbReference type="Pfam" id="PF03203">
    <property type="entry name" value="MerC"/>
    <property type="match status" value="1"/>
</dbReference>
<dbReference type="EMBL" id="AWXU01000051">
    <property type="protein sequence ID" value="KFN48615.1"/>
    <property type="molecule type" value="Genomic_DNA"/>
</dbReference>
<evidence type="ECO:0000313" key="2">
    <source>
        <dbReference type="EMBL" id="KFN48615.1"/>
    </source>
</evidence>
<dbReference type="GO" id="GO:0016020">
    <property type="term" value="C:membrane"/>
    <property type="evidence" value="ECO:0007669"/>
    <property type="project" value="InterPro"/>
</dbReference>
<keyword evidence="3" id="KW-1185">Reference proteome</keyword>
<dbReference type="Proteomes" id="UP000029391">
    <property type="component" value="Unassembled WGS sequence"/>
</dbReference>
<dbReference type="STRING" id="1121013.GCA_000426365_02061"/>
<accession>A0A091BW90</accession>
<keyword evidence="1" id="KW-1133">Transmembrane helix</keyword>
<evidence type="ECO:0000256" key="1">
    <source>
        <dbReference type="SAM" id="Phobius"/>
    </source>
</evidence>
<keyword evidence="1" id="KW-0472">Membrane</keyword>
<protein>
    <recommendedName>
        <fullName evidence="4">MerC domain-containing protein</fullName>
    </recommendedName>
</protein>
<gene>
    <name evidence="2" type="ORF">P873_14040</name>
</gene>
<organism evidence="2 3">
    <name type="scientific">Arenimonas composti TR7-09 = DSM 18010</name>
    <dbReference type="NCBI Taxonomy" id="1121013"/>
    <lineage>
        <taxon>Bacteria</taxon>
        <taxon>Pseudomonadati</taxon>
        <taxon>Pseudomonadota</taxon>
        <taxon>Gammaproteobacteria</taxon>
        <taxon>Lysobacterales</taxon>
        <taxon>Lysobacteraceae</taxon>
        <taxon>Arenimonas</taxon>
    </lineage>
</organism>
<dbReference type="GO" id="GO:0015097">
    <property type="term" value="F:mercury ion transmembrane transporter activity"/>
    <property type="evidence" value="ECO:0007669"/>
    <property type="project" value="InterPro"/>
</dbReference>
<evidence type="ECO:0000313" key="3">
    <source>
        <dbReference type="Proteomes" id="UP000029391"/>
    </source>
</evidence>
<name>A0A091BW90_9GAMM</name>
<feature type="transmembrane region" description="Helical" evidence="1">
    <location>
        <begin position="54"/>
        <end position="75"/>
    </location>
</feature>
<reference evidence="2 3" key="1">
    <citation type="submission" date="2013-09" db="EMBL/GenBank/DDBJ databases">
        <title>Genome sequencing of Arenimonas composti.</title>
        <authorList>
            <person name="Chen F."/>
            <person name="Wang G."/>
        </authorList>
    </citation>
    <scope>NUCLEOTIDE SEQUENCE [LARGE SCALE GENOMIC DNA]</scope>
    <source>
        <strain evidence="2 3">TR7-09</strain>
    </source>
</reference>
<feature type="transmembrane region" description="Helical" evidence="1">
    <location>
        <begin position="107"/>
        <end position="127"/>
    </location>
</feature>
<dbReference type="eggNOG" id="ENOG5032XTN">
    <property type="taxonomic scope" value="Bacteria"/>
</dbReference>
<sequence length="137" mass="14623">MDASPMPHKRLHLPPWADRLGAFGAFLCALHCALIPVALALVPTFGLGLASWHGFEATFVALATVLAVTSLYLGYRGHRAYHAWLLVGPGLALTWAGLLYQPLHTSVVPHAVAMAVGGVLIAIAHLVNLRLSWGHSH</sequence>
<feature type="transmembrane region" description="Helical" evidence="1">
    <location>
        <begin position="20"/>
        <end position="42"/>
    </location>
</feature>
<feature type="transmembrane region" description="Helical" evidence="1">
    <location>
        <begin position="81"/>
        <end position="100"/>
    </location>
</feature>
<comment type="caution">
    <text evidence="2">The sequence shown here is derived from an EMBL/GenBank/DDBJ whole genome shotgun (WGS) entry which is preliminary data.</text>
</comment>